<dbReference type="InParanoid" id="E3NGN0"/>
<protein>
    <recommendedName>
        <fullName evidence="3">DUF38 domain-containing protein</fullName>
    </recommendedName>
</protein>
<proteinExistence type="predicted"/>
<dbReference type="AlphaFoldDB" id="E3NGN0"/>
<dbReference type="HOGENOM" id="CLU_1103657_0_0_1"/>
<sequence>MRLILRNVCKSLRTFVDQQEVFPCESIEIGCHTDYIRSRFNYKHVIYTSTSWRMPIEYENWMYGHAKLIPIELGLDHNQAECSKFKCFETLFSSIGRMVMPGNVKITVCGPAITVNMLSMLDPKTLHSIELKSFEHPDAPGYDRWSTEKVTQLTSQFEALDFTIDDIDRDSVSKLRNMFWDAHNSLDLCFVKSEYELDISLFFDSNSFVQQPDVGRADSITFHYTFPDVDHYYLEFDLHLHEDAITIRKLRR</sequence>
<keyword evidence="2" id="KW-1185">Reference proteome</keyword>
<dbReference type="Proteomes" id="UP000008281">
    <property type="component" value="Unassembled WGS sequence"/>
</dbReference>
<gene>
    <name evidence="1" type="ORF">CRE_30199</name>
</gene>
<organism evidence="2">
    <name type="scientific">Caenorhabditis remanei</name>
    <name type="common">Caenorhabditis vulgaris</name>
    <dbReference type="NCBI Taxonomy" id="31234"/>
    <lineage>
        <taxon>Eukaryota</taxon>
        <taxon>Metazoa</taxon>
        <taxon>Ecdysozoa</taxon>
        <taxon>Nematoda</taxon>
        <taxon>Chromadorea</taxon>
        <taxon>Rhabditida</taxon>
        <taxon>Rhabditina</taxon>
        <taxon>Rhabditomorpha</taxon>
        <taxon>Rhabditoidea</taxon>
        <taxon>Rhabditidae</taxon>
        <taxon>Peloderinae</taxon>
        <taxon>Caenorhabditis</taxon>
    </lineage>
</organism>
<evidence type="ECO:0000313" key="2">
    <source>
        <dbReference type="Proteomes" id="UP000008281"/>
    </source>
</evidence>
<accession>E3NGN0</accession>
<reference evidence="1" key="1">
    <citation type="submission" date="2007-07" db="EMBL/GenBank/DDBJ databases">
        <title>PCAP assembly of the Caenorhabditis remanei genome.</title>
        <authorList>
            <consortium name="The Caenorhabditis remanei Sequencing Consortium"/>
            <person name="Wilson R.K."/>
        </authorList>
    </citation>
    <scope>NUCLEOTIDE SEQUENCE [LARGE SCALE GENOMIC DNA]</scope>
    <source>
        <strain evidence="1">PB4641</strain>
    </source>
</reference>
<evidence type="ECO:0008006" key="3">
    <source>
        <dbReference type="Google" id="ProtNLM"/>
    </source>
</evidence>
<dbReference type="EMBL" id="DS268656">
    <property type="protein sequence ID" value="EFO97134.1"/>
    <property type="molecule type" value="Genomic_DNA"/>
</dbReference>
<evidence type="ECO:0000313" key="1">
    <source>
        <dbReference type="EMBL" id="EFO97134.1"/>
    </source>
</evidence>
<name>E3NGN0_CAERE</name>